<reference evidence="1" key="2">
    <citation type="journal article" date="2015" name="Data Brief">
        <title>Shoot transcriptome of the giant reed, Arundo donax.</title>
        <authorList>
            <person name="Barrero R.A."/>
            <person name="Guerrero F.D."/>
            <person name="Moolhuijzen P."/>
            <person name="Goolsby J.A."/>
            <person name="Tidwell J."/>
            <person name="Bellgard S.E."/>
            <person name="Bellgard M.I."/>
        </authorList>
    </citation>
    <scope>NUCLEOTIDE SEQUENCE</scope>
    <source>
        <tissue evidence="1">Shoot tissue taken approximately 20 cm above the soil surface</tissue>
    </source>
</reference>
<dbReference type="AlphaFoldDB" id="A0A0A9CVW1"/>
<organism evidence="1">
    <name type="scientific">Arundo donax</name>
    <name type="common">Giant reed</name>
    <name type="synonym">Donax arundinaceus</name>
    <dbReference type="NCBI Taxonomy" id="35708"/>
    <lineage>
        <taxon>Eukaryota</taxon>
        <taxon>Viridiplantae</taxon>
        <taxon>Streptophyta</taxon>
        <taxon>Embryophyta</taxon>
        <taxon>Tracheophyta</taxon>
        <taxon>Spermatophyta</taxon>
        <taxon>Magnoliopsida</taxon>
        <taxon>Liliopsida</taxon>
        <taxon>Poales</taxon>
        <taxon>Poaceae</taxon>
        <taxon>PACMAD clade</taxon>
        <taxon>Arundinoideae</taxon>
        <taxon>Arundineae</taxon>
        <taxon>Arundo</taxon>
    </lineage>
</organism>
<name>A0A0A9CVW1_ARUDO</name>
<sequence>MRIQQTAMQFRAIPVISCLFSLGHLNCKRSLASKIGHSFRTASHFQDGRLIFAGVNIIHSSFLSNSNEWPKGQKKIDPLAKTKTHNRKCWLTLRCECAYTWKIVIKFRKRT</sequence>
<reference evidence="1" key="1">
    <citation type="submission" date="2014-09" db="EMBL/GenBank/DDBJ databases">
        <authorList>
            <person name="Magalhaes I.L.F."/>
            <person name="Oliveira U."/>
            <person name="Santos F.R."/>
            <person name="Vidigal T.H.D.A."/>
            <person name="Brescovit A.D."/>
            <person name="Santos A.J."/>
        </authorList>
    </citation>
    <scope>NUCLEOTIDE SEQUENCE</scope>
    <source>
        <tissue evidence="1">Shoot tissue taken approximately 20 cm above the soil surface</tissue>
    </source>
</reference>
<accession>A0A0A9CVW1</accession>
<protein>
    <submittedName>
        <fullName evidence="1">Uncharacterized protein</fullName>
    </submittedName>
</protein>
<dbReference type="EMBL" id="GBRH01220365">
    <property type="protein sequence ID" value="JAD77530.1"/>
    <property type="molecule type" value="Transcribed_RNA"/>
</dbReference>
<evidence type="ECO:0000313" key="1">
    <source>
        <dbReference type="EMBL" id="JAD77530.1"/>
    </source>
</evidence>
<proteinExistence type="predicted"/>